<evidence type="ECO:0000256" key="8">
    <source>
        <dbReference type="SAM" id="Phobius"/>
    </source>
</evidence>
<dbReference type="GO" id="GO:0005886">
    <property type="term" value="C:plasma membrane"/>
    <property type="evidence" value="ECO:0007669"/>
    <property type="project" value="UniProtKB-SubCell"/>
</dbReference>
<evidence type="ECO:0000256" key="6">
    <source>
        <dbReference type="ARBA" id="ARBA00022989"/>
    </source>
</evidence>
<keyword evidence="4 8" id="KW-0812">Transmembrane</keyword>
<dbReference type="GO" id="GO:0008360">
    <property type="term" value="P:regulation of cell shape"/>
    <property type="evidence" value="ECO:0007669"/>
    <property type="project" value="UniProtKB-KW"/>
</dbReference>
<comment type="caution">
    <text evidence="9">The sequence shown here is derived from an EMBL/GenBank/DDBJ whole genome shotgun (WGS) entry which is preliminary data.</text>
</comment>
<protein>
    <submittedName>
        <fullName evidence="9">Rod shape-determining protein MreD</fullName>
    </submittedName>
</protein>
<comment type="subcellular location">
    <subcellularLocation>
        <location evidence="1">Cell membrane</location>
        <topology evidence="1">Multi-pass membrane protein</topology>
    </subcellularLocation>
</comment>
<organism evidence="9 10">
    <name type="scientific">Secundilactobacillus collinoides DSM 20515 = JCM 1123</name>
    <dbReference type="NCBI Taxonomy" id="1423733"/>
    <lineage>
        <taxon>Bacteria</taxon>
        <taxon>Bacillati</taxon>
        <taxon>Bacillota</taxon>
        <taxon>Bacilli</taxon>
        <taxon>Lactobacillales</taxon>
        <taxon>Lactobacillaceae</taxon>
        <taxon>Secundilactobacillus</taxon>
    </lineage>
</organism>
<feature type="transmembrane region" description="Helical" evidence="8">
    <location>
        <begin position="142"/>
        <end position="165"/>
    </location>
</feature>
<name>A0A0R2BF76_SECCO</name>
<evidence type="ECO:0000256" key="5">
    <source>
        <dbReference type="ARBA" id="ARBA00022960"/>
    </source>
</evidence>
<evidence type="ECO:0000313" key="9">
    <source>
        <dbReference type="EMBL" id="KRM77026.1"/>
    </source>
</evidence>
<reference evidence="9 10" key="1">
    <citation type="journal article" date="2015" name="Genome Announc.">
        <title>Expanding the biotechnology potential of lactobacilli through comparative genomics of 213 strains and associated genera.</title>
        <authorList>
            <person name="Sun Z."/>
            <person name="Harris H.M."/>
            <person name="McCann A."/>
            <person name="Guo C."/>
            <person name="Argimon S."/>
            <person name="Zhang W."/>
            <person name="Yang X."/>
            <person name="Jeffery I.B."/>
            <person name="Cooney J.C."/>
            <person name="Kagawa T.F."/>
            <person name="Liu W."/>
            <person name="Song Y."/>
            <person name="Salvetti E."/>
            <person name="Wrobel A."/>
            <person name="Rasinkangas P."/>
            <person name="Parkhill J."/>
            <person name="Rea M.C."/>
            <person name="O'Sullivan O."/>
            <person name="Ritari J."/>
            <person name="Douillard F.P."/>
            <person name="Paul Ross R."/>
            <person name="Yang R."/>
            <person name="Briner A.E."/>
            <person name="Felis G.E."/>
            <person name="de Vos W.M."/>
            <person name="Barrangou R."/>
            <person name="Klaenhammer T.R."/>
            <person name="Caufield P.W."/>
            <person name="Cui Y."/>
            <person name="Zhang H."/>
            <person name="O'Toole P.W."/>
        </authorList>
    </citation>
    <scope>NUCLEOTIDE SEQUENCE [LARGE SCALE GENOMIC DNA]</scope>
    <source>
        <strain evidence="9 10">DSM 20515</strain>
    </source>
</reference>
<dbReference type="STRING" id="33960.TY91_08575"/>
<feature type="transmembrane region" description="Helical" evidence="8">
    <location>
        <begin position="36"/>
        <end position="55"/>
    </location>
</feature>
<dbReference type="EMBL" id="AYYR01000014">
    <property type="protein sequence ID" value="KRM77026.1"/>
    <property type="molecule type" value="Genomic_DNA"/>
</dbReference>
<comment type="similarity">
    <text evidence="2">Belongs to the MreD family.</text>
</comment>
<accession>A0A0R2BF76</accession>
<keyword evidence="5" id="KW-0133">Cell shape</keyword>
<evidence type="ECO:0000256" key="7">
    <source>
        <dbReference type="ARBA" id="ARBA00023136"/>
    </source>
</evidence>
<gene>
    <name evidence="9" type="ORF">FC82_GL000711</name>
</gene>
<evidence type="ECO:0000256" key="1">
    <source>
        <dbReference type="ARBA" id="ARBA00004651"/>
    </source>
</evidence>
<keyword evidence="3" id="KW-1003">Cell membrane</keyword>
<evidence type="ECO:0000313" key="10">
    <source>
        <dbReference type="Proteomes" id="UP000051845"/>
    </source>
</evidence>
<dbReference type="Pfam" id="PF04093">
    <property type="entry name" value="MreD"/>
    <property type="match status" value="1"/>
</dbReference>
<evidence type="ECO:0000256" key="4">
    <source>
        <dbReference type="ARBA" id="ARBA00022692"/>
    </source>
</evidence>
<dbReference type="PATRIC" id="fig|1423733.4.peg.740"/>
<dbReference type="NCBIfam" id="TIGR03426">
    <property type="entry name" value="shape_MreD"/>
    <property type="match status" value="1"/>
</dbReference>
<proteinExistence type="inferred from homology"/>
<feature type="transmembrane region" description="Helical" evidence="8">
    <location>
        <begin position="107"/>
        <end position="130"/>
    </location>
</feature>
<dbReference type="Proteomes" id="UP000051845">
    <property type="component" value="Unassembled WGS sequence"/>
</dbReference>
<keyword evidence="6 8" id="KW-1133">Transmembrane helix</keyword>
<dbReference type="InterPro" id="IPR007227">
    <property type="entry name" value="Cell_shape_determining_MreD"/>
</dbReference>
<keyword evidence="7 8" id="KW-0472">Membrane</keyword>
<sequence length="174" mass="19949">MLRVTRLRYGFPIGLFLFFFLDGILGEAFPKQLFHYPYAMSSYLVVLWLVFAVFFEDPIKIPLGVWAAVAGGLFDLYYTGIFGIFVFVFPIVVILTRACYRAFPVNFLSGLLVYFIDITVVSVLSYFGNLYVHTTSASFTDLFVYSLAPTLAYNLAAYVILYFPIQRLYNYLKS</sequence>
<dbReference type="AlphaFoldDB" id="A0A0R2BF76"/>
<evidence type="ECO:0000256" key="2">
    <source>
        <dbReference type="ARBA" id="ARBA00007776"/>
    </source>
</evidence>
<evidence type="ECO:0000256" key="3">
    <source>
        <dbReference type="ARBA" id="ARBA00022475"/>
    </source>
</evidence>
<feature type="transmembrane region" description="Helical" evidence="8">
    <location>
        <begin position="76"/>
        <end position="95"/>
    </location>
</feature>
<dbReference type="RefSeq" id="WP_054760725.1">
    <property type="nucleotide sequence ID" value="NZ_AYYR01000014.1"/>
</dbReference>